<dbReference type="AlphaFoldDB" id="H6U7Z8"/>
<sequence>EQAAVQAGTGRRRHIVQRQQPCEAPPAEDLLLYVVVACVLQLREVIMVENFSVEEIQGQCNAMAGNVDLWKMLDGARRLVLSLHGKVRSASISRGRIM</sequence>
<protein>
    <submittedName>
        <fullName evidence="1">GTPase activator-like protein</fullName>
    </submittedName>
</protein>
<name>H6U7Z8_WOLAU</name>
<evidence type="ECO:0000313" key="1">
    <source>
        <dbReference type="EMBL" id="AEZ52383.1"/>
    </source>
</evidence>
<organism evidence="1">
    <name type="scientific">Wolffia australiana</name>
    <name type="common">Water-meal</name>
    <name type="synonym">Wolffia arrhiza var. australiana</name>
    <dbReference type="NCBI Taxonomy" id="161112"/>
    <lineage>
        <taxon>Eukaryota</taxon>
        <taxon>Viridiplantae</taxon>
        <taxon>Streptophyta</taxon>
        <taxon>Embryophyta</taxon>
        <taxon>Tracheophyta</taxon>
        <taxon>Spermatophyta</taxon>
        <taxon>Magnoliopsida</taxon>
        <taxon>Liliopsida</taxon>
        <taxon>Araceae</taxon>
        <taxon>Lemnoideae</taxon>
        <taxon>Wolffia</taxon>
    </lineage>
</organism>
<feature type="non-terminal residue" evidence="1">
    <location>
        <position position="1"/>
    </location>
</feature>
<reference evidence="1" key="1">
    <citation type="submission" date="2011-08" db="EMBL/GenBank/DDBJ databases">
        <authorList>
            <person name="Sisti T."/>
            <person name="Healey M."/>
            <person name="Mead J."/>
        </authorList>
    </citation>
    <scope>NUCLEOTIDE SEQUENCE</scope>
</reference>
<dbReference type="EMBL" id="JN626964">
    <property type="protein sequence ID" value="AEZ52383.1"/>
    <property type="molecule type" value="mRNA"/>
</dbReference>
<proteinExistence type="evidence at transcript level"/>
<accession>H6U7Z8</accession>